<dbReference type="Proteomes" id="UP001250932">
    <property type="component" value="Unassembled WGS sequence"/>
</dbReference>
<gene>
    <name evidence="1" type="ORF">PPG34_11830</name>
</gene>
<dbReference type="EMBL" id="JAQOUE010000001">
    <property type="protein sequence ID" value="MDT7043046.1"/>
    <property type="molecule type" value="Genomic_DNA"/>
</dbReference>
<dbReference type="RefSeq" id="WP_313833527.1">
    <property type="nucleotide sequence ID" value="NZ_JAQOUE010000001.1"/>
</dbReference>
<organism evidence="1 2">
    <name type="scientific">Candidatus Nitronereus thalassa</name>
    <dbReference type="NCBI Taxonomy" id="3020898"/>
    <lineage>
        <taxon>Bacteria</taxon>
        <taxon>Pseudomonadati</taxon>
        <taxon>Nitrospirota</taxon>
        <taxon>Nitrospiria</taxon>
        <taxon>Nitrospirales</taxon>
        <taxon>Nitrospiraceae</taxon>
        <taxon>Candidatus Nitronereus</taxon>
    </lineage>
</organism>
<keyword evidence="2" id="KW-1185">Reference proteome</keyword>
<proteinExistence type="predicted"/>
<accession>A0ABU3K9G1</accession>
<reference evidence="1 2" key="1">
    <citation type="journal article" date="2023" name="ISME J.">
        <title>Cultivation and genomic characterization of novel and ubiquitous marine nitrite-oxidizing bacteria from the Nitrospirales.</title>
        <authorList>
            <person name="Mueller A.J."/>
            <person name="Daebeler A."/>
            <person name="Herbold C.W."/>
            <person name="Kirkegaard R.H."/>
            <person name="Daims H."/>
        </authorList>
    </citation>
    <scope>NUCLEOTIDE SEQUENCE [LARGE SCALE GENOMIC DNA]</scope>
    <source>
        <strain evidence="1 2">EB</strain>
    </source>
</reference>
<protein>
    <submittedName>
        <fullName evidence="1">Uncharacterized protein</fullName>
    </submittedName>
</protein>
<comment type="caution">
    <text evidence="1">The sequence shown here is derived from an EMBL/GenBank/DDBJ whole genome shotgun (WGS) entry which is preliminary data.</text>
</comment>
<evidence type="ECO:0000313" key="2">
    <source>
        <dbReference type="Proteomes" id="UP001250932"/>
    </source>
</evidence>
<name>A0ABU3K9G1_9BACT</name>
<evidence type="ECO:0000313" key="1">
    <source>
        <dbReference type="EMBL" id="MDT7043046.1"/>
    </source>
</evidence>
<sequence>MHRINRIKQFFRKTARKWRNSMGTNDCPVNRLFLFLLIFMTPSCGFIDNYLYPVNKFYSANIDDVNENAEFLPAKIILSEPQVFSRATLQNDRLEEAQHLKRLLDESPTLIYEAQLRRDLSAISILTGQLGIKFDPTSMMAFEQEGLRHEIQSTKLRAELLGVQRQLDDLQADPTKQVEPNQAGGAGENGGGLIPPKFEDLAGMESSLGTLRTRLDALLGKIENGGFAAARKSGINTSPEDRYASMQAYRAMVQSDLSEAKLDDMHDLDGNTLYRLQFMASVLPGPDKNRWGFSRITLSPPDYSEPSLKNLYIEWLRHLTLKLNTYEERTLNPYLAHLGDYRRYYTELGQDTGLFRVELDYMPLKDGISCGSSDDVKNSEYCVFLYLALLPESSTSREAQLARASPKFLDSESPPTEYCNNSLPEKLKAFSQLEASKRLALEALRQEGLFPENINKALERYEAKVKNETLLSKSNLFPHQQSNSALILDNQACNELATKNSLSIQSSGVVSVDGSSPLQIEVPEGFKNDLTSSVGGKDIYKGKTHVYATIPNQRDQRLSTIASAANTMQMAFALAATVPQYGVGMNAGLGYLRSMMGKVDSLERAPLVMGFSGHNENAEHSWLGWIFGPKVRVDPAGNKLKLTHVVARHQIGGDVSIPAWWLGVKLNIESVWVGSWSAFNFQNAGKLPNSTPVSQELSLPVNAAGLDELTRKIANNHGVFLHRIAKRINTNIESVFPPEISVCTPAKTFLIHGANLWRNPEVYLNGSPAPEVRVLPNMAGLRATFGSYGFPTTNSTKQAELRVYTTHGSGEFHIPVMDQGKKERCGSSAVYQLTFNPPPSFINDGPLAYDILGGTPPNAYHAIGLGLRIKGKNKWNKFDASITSDQKKVAAKSAPKLDETKYVDGTVLEAALLITPNENAQDEELNTGETVVFYKKNSPNSKIQINTLNIADIGQGNTVGITLPLNWKDAYPGLKLKAKITKGADTINLSVQPSVSNSTVRQFDVVLGLAPPSNQATYNKLHKGGPLTVTFIAEGDTLYLPVFEGKLTIQQGS</sequence>